<evidence type="ECO:0000259" key="3">
    <source>
        <dbReference type="Pfam" id="PF12671"/>
    </source>
</evidence>
<dbReference type="AlphaFoldDB" id="A0A2X0IHW9"/>
<feature type="compositionally biased region" description="Low complexity" evidence="1">
    <location>
        <begin position="240"/>
        <end position="252"/>
    </location>
</feature>
<gene>
    <name evidence="4" type="ORF">DN069_23665</name>
</gene>
<evidence type="ECO:0000256" key="1">
    <source>
        <dbReference type="SAM" id="MobiDB-lite"/>
    </source>
</evidence>
<dbReference type="OrthoDB" id="4981342at2"/>
<keyword evidence="2" id="KW-0732">Signal</keyword>
<reference evidence="4 5" key="1">
    <citation type="submission" date="2018-06" db="EMBL/GenBank/DDBJ databases">
        <title>Streptacidiphilus pinicola sp. nov., isolated from pine grove soil.</title>
        <authorList>
            <person name="Roh S.G."/>
            <person name="Park S."/>
            <person name="Kim M.-K."/>
            <person name="Yun B.-R."/>
            <person name="Park J."/>
            <person name="Kim M.J."/>
            <person name="Kim Y.S."/>
            <person name="Kim S.B."/>
        </authorList>
    </citation>
    <scope>NUCLEOTIDE SEQUENCE [LARGE SCALE GENOMIC DNA]</scope>
    <source>
        <strain evidence="4 5">MMS16-CNU450</strain>
    </source>
</reference>
<name>A0A2X0IHW9_9ACTN</name>
<evidence type="ECO:0000313" key="5">
    <source>
        <dbReference type="Proteomes" id="UP000248889"/>
    </source>
</evidence>
<feature type="chain" id="PRO_5015899458" description="Putative amidase domain-containing protein" evidence="2">
    <location>
        <begin position="43"/>
        <end position="422"/>
    </location>
</feature>
<dbReference type="InterPro" id="IPR024301">
    <property type="entry name" value="Amidase_6"/>
</dbReference>
<dbReference type="EMBL" id="QKYN01000093">
    <property type="protein sequence ID" value="RAG83183.1"/>
    <property type="molecule type" value="Genomic_DNA"/>
</dbReference>
<protein>
    <recommendedName>
        <fullName evidence="3">Putative amidase domain-containing protein</fullName>
    </recommendedName>
</protein>
<feature type="region of interest" description="Disordered" evidence="1">
    <location>
        <begin position="239"/>
        <end position="262"/>
    </location>
</feature>
<feature type="domain" description="Putative amidase" evidence="3">
    <location>
        <begin position="265"/>
        <end position="418"/>
    </location>
</feature>
<comment type="caution">
    <text evidence="4">The sequence shown here is derived from an EMBL/GenBank/DDBJ whole genome shotgun (WGS) entry which is preliminary data.</text>
</comment>
<evidence type="ECO:0000256" key="2">
    <source>
        <dbReference type="SAM" id="SignalP"/>
    </source>
</evidence>
<dbReference type="PANTHER" id="PTHR40032">
    <property type="entry name" value="EXPORTED PROTEIN-RELATED"/>
    <property type="match status" value="1"/>
</dbReference>
<feature type="signal peptide" evidence="2">
    <location>
        <begin position="1"/>
        <end position="42"/>
    </location>
</feature>
<evidence type="ECO:0000313" key="4">
    <source>
        <dbReference type="EMBL" id="RAG83183.1"/>
    </source>
</evidence>
<organism evidence="4 5">
    <name type="scientific">Streptacidiphilus pinicola</name>
    <dbReference type="NCBI Taxonomy" id="2219663"/>
    <lineage>
        <taxon>Bacteria</taxon>
        <taxon>Bacillati</taxon>
        <taxon>Actinomycetota</taxon>
        <taxon>Actinomycetes</taxon>
        <taxon>Kitasatosporales</taxon>
        <taxon>Streptomycetaceae</taxon>
        <taxon>Streptacidiphilus</taxon>
    </lineage>
</organism>
<dbReference type="PANTHER" id="PTHR40032:SF1">
    <property type="entry name" value="EXPORTED PROTEIN"/>
    <property type="match status" value="1"/>
</dbReference>
<dbReference type="Pfam" id="PF12671">
    <property type="entry name" value="Amidase_6"/>
    <property type="match status" value="1"/>
</dbReference>
<dbReference type="Proteomes" id="UP000248889">
    <property type="component" value="Unassembled WGS sequence"/>
</dbReference>
<keyword evidence="5" id="KW-1185">Reference proteome</keyword>
<accession>A0A2X0IHW9</accession>
<proteinExistence type="predicted"/>
<sequence length="422" mass="44776">MPGSPQVGQGRGTHVKRSIRRAAAGAALTAALAATAIPTASAAESAPGRAATATPATVAAFGRLAEAVLAQRTAALVDHRQARTPLAALTADARAGVGLAAAEARSENAVDASLQTRRARLRAAGEAYRAGSTAVTVDRVRISGHRADVLVTETTTLTYEKLRGDEPPTTGFQAQHEATFVATPEGHWQLTGLTDLDTAPGGPGVPQVNEPTPTGFDTPAPAAAHLAVHVDSPLAKLTDPPQATAASTAWPAAPRPKPAKSGTNDYTAMAAYAETYWSHYNPAYRQFNGAGGDCTNFISQSLKAGGWQFASGWASDYDHTWWYSATNPATQSWSWNGVNEWSWYALSSRRVTNLPDVYQLGVGDILQMDFDRDGSKDHSMIVTYRSGSGMPYVTYHSTNTLNRSVASLVSVYPDAYYYAYRT</sequence>